<dbReference type="PROSITE" id="PS51205">
    <property type="entry name" value="VPS9"/>
    <property type="match status" value="1"/>
</dbReference>
<evidence type="ECO:0000313" key="3">
    <source>
        <dbReference type="EMBL" id="OCB85485.1"/>
    </source>
</evidence>
<dbReference type="GO" id="GO:0030139">
    <property type="term" value="C:endocytic vesicle"/>
    <property type="evidence" value="ECO:0007669"/>
    <property type="project" value="TreeGrafter"/>
</dbReference>
<feature type="compositionally biased region" description="Low complexity" evidence="1">
    <location>
        <begin position="58"/>
        <end position="69"/>
    </location>
</feature>
<dbReference type="OrthoDB" id="10264848at2759"/>
<evidence type="ECO:0000313" key="4">
    <source>
        <dbReference type="Proteomes" id="UP000757232"/>
    </source>
</evidence>
<name>A0A9Q5N028_SANBA</name>
<dbReference type="InterPro" id="IPR037191">
    <property type="entry name" value="VPS9_dom_sf"/>
</dbReference>
<feature type="region of interest" description="Disordered" evidence="1">
    <location>
        <begin position="913"/>
        <end position="1081"/>
    </location>
</feature>
<dbReference type="GO" id="GO:0016192">
    <property type="term" value="P:vesicle-mediated transport"/>
    <property type="evidence" value="ECO:0007669"/>
    <property type="project" value="InterPro"/>
</dbReference>
<feature type="compositionally biased region" description="Low complexity" evidence="1">
    <location>
        <begin position="106"/>
        <end position="119"/>
    </location>
</feature>
<accession>A0A9Q5N028</accession>
<proteinExistence type="predicted"/>
<dbReference type="PANTHER" id="PTHR23101">
    <property type="entry name" value="RAB GDP/GTP EXCHANGE FACTOR"/>
    <property type="match status" value="1"/>
</dbReference>
<gene>
    <name evidence="3" type="ORF">A7U60_g7495</name>
</gene>
<feature type="region of interest" description="Disordered" evidence="1">
    <location>
        <begin position="43"/>
        <end position="81"/>
    </location>
</feature>
<feature type="region of interest" description="Disordered" evidence="1">
    <location>
        <begin position="1"/>
        <end position="27"/>
    </location>
</feature>
<dbReference type="EMBL" id="LNZH02000209">
    <property type="protein sequence ID" value="OCB85485.1"/>
    <property type="molecule type" value="Genomic_DNA"/>
</dbReference>
<feature type="region of interest" description="Disordered" evidence="1">
    <location>
        <begin position="462"/>
        <end position="487"/>
    </location>
</feature>
<dbReference type="GO" id="GO:0005829">
    <property type="term" value="C:cytosol"/>
    <property type="evidence" value="ECO:0007669"/>
    <property type="project" value="TreeGrafter"/>
</dbReference>
<dbReference type="AlphaFoldDB" id="A0A9Q5N028"/>
<feature type="compositionally biased region" description="Basic and acidic residues" evidence="1">
    <location>
        <begin position="620"/>
        <end position="630"/>
    </location>
</feature>
<dbReference type="GO" id="GO:0005085">
    <property type="term" value="F:guanyl-nucleotide exchange factor activity"/>
    <property type="evidence" value="ECO:0007669"/>
    <property type="project" value="InterPro"/>
</dbReference>
<dbReference type="InterPro" id="IPR003123">
    <property type="entry name" value="VPS9"/>
</dbReference>
<feature type="compositionally biased region" description="Basic and acidic residues" evidence="1">
    <location>
        <begin position="995"/>
        <end position="1005"/>
    </location>
</feature>
<dbReference type="PANTHER" id="PTHR23101:SF25">
    <property type="entry name" value="GTPASE-ACTIVATING PROTEIN AND VPS9 DOMAIN-CONTAINING PROTEIN 1"/>
    <property type="match status" value="1"/>
</dbReference>
<feature type="compositionally biased region" description="Basic and acidic residues" evidence="1">
    <location>
        <begin position="469"/>
        <end position="487"/>
    </location>
</feature>
<dbReference type="Proteomes" id="UP000757232">
    <property type="component" value="Unassembled WGS sequence"/>
</dbReference>
<evidence type="ECO:0000259" key="2">
    <source>
        <dbReference type="PROSITE" id="PS51205"/>
    </source>
</evidence>
<feature type="compositionally biased region" description="Polar residues" evidence="1">
    <location>
        <begin position="1023"/>
        <end position="1033"/>
    </location>
</feature>
<sequence>MSSPGGTTLPNLRPTSPAHASSRLHRVPSSEVLNAHPLLSPGPSASLSSSNVIANGTSSSNSSLHSSESPVTANAPPHHPVQNAAATTATKYLPYTPRQARIVTGSATTGTASSPVSVAPQPHQHSDGVTAPSATSRLQLQNLKAVTQHHGLDASCLGWAMLEELVAGSDQTAAWTEVWAVIATGKAALLLPTEVASSREAITPEFVKDHIIFCEGSAREKSPFVTLSGLRGTIDGDDLLIQSSIPTSSKLFKALSDAATRSSALASLPPLPELSNSALDYPKFISRAFIPSLPIPPRTIPPKPPLPPRPGVKPAPHVSRLPNPFASFFSKSNAPAAPVPTSHPQADVPPVDHTVEVSAYTIDRALVRRNISKTLTKCIKAEIKDSLAGLPSWVIDRVQNFSSNLLPFPRPSLKGKDWNNGSQTTSDQSSILEVSAYDDVAEELSERFQEFYESLEEELRVDGSPSTLRRKDDRLSEEEKAREKSELDTKVQHALEKVERALTCTFYDRLYRPSSSDDASHDEALSSRIAALNKLDLNLDHLGVDAGGTKGDVYRIVEACGQTISQLAVARCPADKAAILVASHRIIVDGLSRLPPLHLTSEELLEDEKTPRGPTFGGDVHSKGEDETSGRSKSPVKPIKATSDRLSPLANSTAPEKELEEIKITETEKTLEQSKTNETIKIPLLEDGASVDSVPSFTLSPAAEEPSTPLLSVSPLKTPTPVSGDILLPLIIFSVVKANPSQLVSHLLFTQRFRNQSIGGEESYCLINLMAVVEFLENVDLAALGLKESERDIRSTADLTPIPLGIAADKTPASTPGGQAGLRGRVEQQVDAIAGSANKVLSGVVDSGFGVLRSLLPAAPPGDQSHPGTPGSEAAPWNISRPGFGLLRRESGFSIASLAASLPGRDRARSIASSYHAADEEGQEMVESRPSSVRNVRLDDEEEEGDEDEDEDEESEEDEEDEDEEEETRHDTRSIRSFESMMSDRSRARRKRKVDKANKKERMSITDRLANMSRSRLSKGSPFHSNEPSANQGSPPPPPRTSSLLAAKEPARFDTPVSSRTSSPAPSAHRTSFTPLAPPSRRFLECTAEDLKMSEIPELLREYRRLVEGVRNMGAFDEHS</sequence>
<feature type="region of interest" description="Disordered" evidence="1">
    <location>
        <begin position="602"/>
        <end position="658"/>
    </location>
</feature>
<feature type="compositionally biased region" description="Acidic residues" evidence="1">
    <location>
        <begin position="939"/>
        <end position="966"/>
    </location>
</feature>
<reference evidence="3" key="1">
    <citation type="submission" date="2016-06" db="EMBL/GenBank/DDBJ databases">
        <title>Draft Genome sequence of the fungus Inonotus baumii.</title>
        <authorList>
            <person name="Zhu H."/>
            <person name="Lin W."/>
        </authorList>
    </citation>
    <scope>NUCLEOTIDE SEQUENCE</scope>
    <source>
        <strain evidence="3">821</strain>
    </source>
</reference>
<feature type="region of interest" description="Disordered" evidence="1">
    <location>
        <begin position="106"/>
        <end position="131"/>
    </location>
</feature>
<organism evidence="3 4">
    <name type="scientific">Sanghuangporus baumii</name>
    <name type="common">Phellinus baumii</name>
    <dbReference type="NCBI Taxonomy" id="108892"/>
    <lineage>
        <taxon>Eukaryota</taxon>
        <taxon>Fungi</taxon>
        <taxon>Dikarya</taxon>
        <taxon>Basidiomycota</taxon>
        <taxon>Agaricomycotina</taxon>
        <taxon>Agaricomycetes</taxon>
        <taxon>Hymenochaetales</taxon>
        <taxon>Hymenochaetaceae</taxon>
        <taxon>Sanghuangporus</taxon>
    </lineage>
</organism>
<evidence type="ECO:0000256" key="1">
    <source>
        <dbReference type="SAM" id="MobiDB-lite"/>
    </source>
</evidence>
<comment type="caution">
    <text evidence="3">The sequence shown here is derived from an EMBL/GenBank/DDBJ whole genome shotgun (WGS) entry which is preliminary data.</text>
</comment>
<feature type="compositionally biased region" description="Polar residues" evidence="1">
    <location>
        <begin position="1056"/>
        <end position="1074"/>
    </location>
</feature>
<keyword evidence="4" id="KW-1185">Reference proteome</keyword>
<feature type="compositionally biased region" description="Basic and acidic residues" evidence="1">
    <location>
        <begin position="967"/>
        <end position="986"/>
    </location>
</feature>
<feature type="domain" description="VPS9" evidence="2">
    <location>
        <begin position="519"/>
        <end position="785"/>
    </location>
</feature>
<protein>
    <recommendedName>
        <fullName evidence="2">VPS9 domain-containing protein</fullName>
    </recommendedName>
</protein>
<dbReference type="SUPFAM" id="SSF109993">
    <property type="entry name" value="VPS9 domain"/>
    <property type="match status" value="1"/>
</dbReference>
<dbReference type="GO" id="GO:0031267">
    <property type="term" value="F:small GTPase binding"/>
    <property type="evidence" value="ECO:0007669"/>
    <property type="project" value="TreeGrafter"/>
</dbReference>
<feature type="compositionally biased region" description="Polar residues" evidence="1">
    <location>
        <begin position="1"/>
        <end position="14"/>
    </location>
</feature>
<feature type="region of interest" description="Disordered" evidence="1">
    <location>
        <begin position="856"/>
        <end position="877"/>
    </location>
</feature>
<dbReference type="InterPro" id="IPR045046">
    <property type="entry name" value="Vps9-like"/>
</dbReference>
<dbReference type="Pfam" id="PF02204">
    <property type="entry name" value="VPS9"/>
    <property type="match status" value="1"/>
</dbReference>
<dbReference type="Gene3D" id="1.20.1050.80">
    <property type="entry name" value="VPS9 domain"/>
    <property type="match status" value="2"/>
</dbReference>